<dbReference type="EC" id="3.1.1.-" evidence="3"/>
<dbReference type="PANTHER" id="PTHR43142:SF5">
    <property type="entry name" value="CARBOXYLIC ESTER HYDROLASE"/>
    <property type="match status" value="1"/>
</dbReference>
<dbReference type="PANTHER" id="PTHR43142">
    <property type="entry name" value="CARBOXYLIC ESTER HYDROLASE"/>
    <property type="match status" value="1"/>
</dbReference>
<comment type="caution">
    <text evidence="5">The sequence shown here is derived from an EMBL/GenBank/DDBJ whole genome shotgun (WGS) entry which is preliminary data.</text>
</comment>
<dbReference type="InterPro" id="IPR002018">
    <property type="entry name" value="CarbesteraseB"/>
</dbReference>
<keyword evidence="6" id="KW-1185">Reference proteome</keyword>
<comment type="similarity">
    <text evidence="1 3">Belongs to the type-B carboxylesterase/lipase family.</text>
</comment>
<protein>
    <recommendedName>
        <fullName evidence="3">Carboxylic ester hydrolase</fullName>
        <ecNumber evidence="3">3.1.1.-</ecNumber>
    </recommendedName>
</protein>
<sequence>MIAKTFDAVQEPVVLHEDLKTTFTGIVHPISTPDAPVHQYRGIKYASVPARFRQSKLCTHYPPQTDCSRFGPICPQPKFKSIEEELFNLTEDCIPDQALRQCEFECLNLNITCPADATPASQYPVMIWIHGGANRGSGSNWITDAGPLVQKSITAGLPVVIVSINYRLGLLGFAASPALRDDNKSAGDEGVGNYGLRDQRRAMEWVHRYIRAFGGDPTNVTLFGESTGAGDILCHLHSAANDVAPLFHRTIIQSAIVDLEVPNVHQTGWQMSKLVSPLRVQTIDELRAVDPEKLIAFAPAFHATDDGVFFRKSWTGSLVNVDETAPHQHSGDSVVVELNHHSHHLKIAPHLAHDKSRSHSRTRHAQPASHQPVIIGDCGAESLLWSLPASLWTAAGAVKRIRAICQSLNKANVLLRLYDINAYTPADELPDRLLELINDTRFAWPTDLIAASLRAERGGHGVWRYVFDQESPSRGLPHHAVDLMYIFDNVPLPSLPTLSPYDCTEPREDGFFFTPDSDDECAIAAAAKKAAAQACAVADDSDSEDDGAPGYDYDADWAMPVVDDWTYARVRNGIQERWLTFAHGRAPWRAEGVYVFGPEGEVGERSLSIFQARRRARVWREALEPLGMEVVQKLGVELCNGPPVDSRSYY</sequence>
<evidence type="ECO:0000256" key="1">
    <source>
        <dbReference type="ARBA" id="ARBA00005964"/>
    </source>
</evidence>
<dbReference type="OMA" id="KMYQVVA"/>
<feature type="domain" description="Carboxylesterase type B" evidence="4">
    <location>
        <begin position="25"/>
        <end position="492"/>
    </location>
</feature>
<dbReference type="Pfam" id="PF00135">
    <property type="entry name" value="COesterase"/>
    <property type="match status" value="1"/>
</dbReference>
<evidence type="ECO:0000256" key="2">
    <source>
        <dbReference type="ARBA" id="ARBA00022801"/>
    </source>
</evidence>
<dbReference type="GO" id="GO:0016787">
    <property type="term" value="F:hydrolase activity"/>
    <property type="evidence" value="ECO:0007669"/>
    <property type="project" value="UniProtKB-KW"/>
</dbReference>
<dbReference type="Proteomes" id="UP000184267">
    <property type="component" value="Unassembled WGS sequence"/>
</dbReference>
<dbReference type="EMBL" id="MNAD01001517">
    <property type="protein sequence ID" value="OJT04808.1"/>
    <property type="molecule type" value="Genomic_DNA"/>
</dbReference>
<dbReference type="OrthoDB" id="3200163at2759"/>
<evidence type="ECO:0000313" key="5">
    <source>
        <dbReference type="EMBL" id="OJT04808.1"/>
    </source>
</evidence>
<keyword evidence="2 3" id="KW-0378">Hydrolase</keyword>
<evidence type="ECO:0000259" key="4">
    <source>
        <dbReference type="Pfam" id="PF00135"/>
    </source>
</evidence>
<gene>
    <name evidence="5" type="ORF">TRAPUB_4446</name>
</gene>
<dbReference type="STRING" id="154538.A0A1M2VB07"/>
<proteinExistence type="inferred from homology"/>
<dbReference type="SUPFAM" id="SSF53474">
    <property type="entry name" value="alpha/beta-Hydrolases"/>
    <property type="match status" value="1"/>
</dbReference>
<name>A0A1M2VB07_TRAPU</name>
<dbReference type="PROSITE" id="PS00122">
    <property type="entry name" value="CARBOXYLESTERASE_B_1"/>
    <property type="match status" value="1"/>
</dbReference>
<evidence type="ECO:0000313" key="6">
    <source>
        <dbReference type="Proteomes" id="UP000184267"/>
    </source>
</evidence>
<accession>A0A1M2VB07</accession>
<evidence type="ECO:0000256" key="3">
    <source>
        <dbReference type="RuleBase" id="RU361235"/>
    </source>
</evidence>
<dbReference type="Gene3D" id="3.40.50.1820">
    <property type="entry name" value="alpha/beta hydrolase"/>
    <property type="match status" value="1"/>
</dbReference>
<dbReference type="InterPro" id="IPR029058">
    <property type="entry name" value="AB_hydrolase_fold"/>
</dbReference>
<dbReference type="AlphaFoldDB" id="A0A1M2VB07"/>
<reference evidence="5 6" key="1">
    <citation type="submission" date="2016-10" db="EMBL/GenBank/DDBJ databases">
        <title>Genome sequence of the basidiomycete white-rot fungus Trametes pubescens.</title>
        <authorList>
            <person name="Makela M.R."/>
            <person name="Granchi Z."/>
            <person name="Peng M."/>
            <person name="De Vries R.P."/>
            <person name="Grigoriev I."/>
            <person name="Riley R."/>
            <person name="Hilden K."/>
        </authorList>
    </citation>
    <scope>NUCLEOTIDE SEQUENCE [LARGE SCALE GENOMIC DNA]</scope>
    <source>
        <strain evidence="5 6">FBCC735</strain>
    </source>
</reference>
<dbReference type="InterPro" id="IPR019826">
    <property type="entry name" value="Carboxylesterase_B_AS"/>
</dbReference>
<organism evidence="5 6">
    <name type="scientific">Trametes pubescens</name>
    <name type="common">White-rot fungus</name>
    <dbReference type="NCBI Taxonomy" id="154538"/>
    <lineage>
        <taxon>Eukaryota</taxon>
        <taxon>Fungi</taxon>
        <taxon>Dikarya</taxon>
        <taxon>Basidiomycota</taxon>
        <taxon>Agaricomycotina</taxon>
        <taxon>Agaricomycetes</taxon>
        <taxon>Polyporales</taxon>
        <taxon>Polyporaceae</taxon>
        <taxon>Trametes</taxon>
    </lineage>
</organism>